<evidence type="ECO:0008006" key="5">
    <source>
        <dbReference type="Google" id="ProtNLM"/>
    </source>
</evidence>
<proteinExistence type="predicted"/>
<feature type="transmembrane region" description="Helical" evidence="2">
    <location>
        <begin position="49"/>
        <end position="73"/>
    </location>
</feature>
<feature type="compositionally biased region" description="Low complexity" evidence="1">
    <location>
        <begin position="299"/>
        <end position="312"/>
    </location>
</feature>
<evidence type="ECO:0000313" key="4">
    <source>
        <dbReference type="Proteomes" id="UP000193642"/>
    </source>
</evidence>
<evidence type="ECO:0000256" key="1">
    <source>
        <dbReference type="SAM" id="MobiDB-lite"/>
    </source>
</evidence>
<keyword evidence="4" id="KW-1185">Reference proteome</keyword>
<sequence length="358" mass="40353">MEQRDSTIFLLSWAVPTVFFIVDIFADIWILYLILVIEPKHKGSSITPLSNLLLVSNLTLIGLLYFGTIYVAASAYYQYTNETSHIAYVIGWVSLGICCWCYLRFSWFRSKDVLRKHSHPILFAAFRYILVIYPIAQLAPLLKLVIPDSLPPSTKTAIFVGLVTFNGILLSFADTVMGFAFVAQINALRQTSTINQELSIISKFGLIGCCCVLLDVTLILICFICTLIDPMLESQELWSIYRVCWMLKDLLLNCNGLSLCIMKFALMKARTLRYTKENDLSIVISEGLVALERRESTVEGQQSSEGRQSQSGTDRRLSIADGRLIVPDGRLSTQRRFRNSMLLTPAMVVDRGFGPDKL</sequence>
<feature type="transmembrane region" description="Helical" evidence="2">
    <location>
        <begin position="124"/>
        <end position="146"/>
    </location>
</feature>
<feature type="transmembrane region" description="Helical" evidence="2">
    <location>
        <begin position="85"/>
        <end position="103"/>
    </location>
</feature>
<comment type="caution">
    <text evidence="3">The sequence shown here is derived from an EMBL/GenBank/DDBJ whole genome shotgun (WGS) entry which is preliminary data.</text>
</comment>
<dbReference type="AlphaFoldDB" id="A0A1Y2C130"/>
<evidence type="ECO:0000256" key="2">
    <source>
        <dbReference type="SAM" id="Phobius"/>
    </source>
</evidence>
<accession>A0A1Y2C130</accession>
<feature type="region of interest" description="Disordered" evidence="1">
    <location>
        <begin position="295"/>
        <end position="315"/>
    </location>
</feature>
<keyword evidence="2" id="KW-0472">Membrane</keyword>
<keyword evidence="2" id="KW-1133">Transmembrane helix</keyword>
<dbReference type="OrthoDB" id="2181881at2759"/>
<gene>
    <name evidence="3" type="ORF">BCR33DRAFT_357704</name>
</gene>
<feature type="transmembrane region" description="Helical" evidence="2">
    <location>
        <begin position="158"/>
        <end position="183"/>
    </location>
</feature>
<dbReference type="EMBL" id="MCGO01000034">
    <property type="protein sequence ID" value="ORY40730.1"/>
    <property type="molecule type" value="Genomic_DNA"/>
</dbReference>
<evidence type="ECO:0000313" key="3">
    <source>
        <dbReference type="EMBL" id="ORY40730.1"/>
    </source>
</evidence>
<name>A0A1Y2C130_9FUNG</name>
<dbReference type="Proteomes" id="UP000193642">
    <property type="component" value="Unassembled WGS sequence"/>
</dbReference>
<organism evidence="3 4">
    <name type="scientific">Rhizoclosmatium globosum</name>
    <dbReference type="NCBI Taxonomy" id="329046"/>
    <lineage>
        <taxon>Eukaryota</taxon>
        <taxon>Fungi</taxon>
        <taxon>Fungi incertae sedis</taxon>
        <taxon>Chytridiomycota</taxon>
        <taxon>Chytridiomycota incertae sedis</taxon>
        <taxon>Chytridiomycetes</taxon>
        <taxon>Chytridiales</taxon>
        <taxon>Chytriomycetaceae</taxon>
        <taxon>Rhizoclosmatium</taxon>
    </lineage>
</organism>
<reference evidence="3 4" key="1">
    <citation type="submission" date="2016-07" db="EMBL/GenBank/DDBJ databases">
        <title>Pervasive Adenine N6-methylation of Active Genes in Fungi.</title>
        <authorList>
            <consortium name="DOE Joint Genome Institute"/>
            <person name="Mondo S.J."/>
            <person name="Dannebaum R.O."/>
            <person name="Kuo R.C."/>
            <person name="Labutti K."/>
            <person name="Haridas S."/>
            <person name="Kuo A."/>
            <person name="Salamov A."/>
            <person name="Ahrendt S.R."/>
            <person name="Lipzen A."/>
            <person name="Sullivan W."/>
            <person name="Andreopoulos W.B."/>
            <person name="Clum A."/>
            <person name="Lindquist E."/>
            <person name="Daum C."/>
            <person name="Ramamoorthy G.K."/>
            <person name="Gryganskyi A."/>
            <person name="Culley D."/>
            <person name="Magnuson J.K."/>
            <person name="James T.Y."/>
            <person name="O'Malley M.A."/>
            <person name="Stajich J.E."/>
            <person name="Spatafora J.W."/>
            <person name="Visel A."/>
            <person name="Grigoriev I.V."/>
        </authorList>
    </citation>
    <scope>NUCLEOTIDE SEQUENCE [LARGE SCALE GENOMIC DNA]</scope>
    <source>
        <strain evidence="3 4">JEL800</strain>
    </source>
</reference>
<protein>
    <recommendedName>
        <fullName evidence="5">Transmembrane protein</fullName>
    </recommendedName>
</protein>
<keyword evidence="2" id="KW-0812">Transmembrane</keyword>
<feature type="transmembrane region" description="Helical" evidence="2">
    <location>
        <begin position="13"/>
        <end position="37"/>
    </location>
</feature>
<feature type="transmembrane region" description="Helical" evidence="2">
    <location>
        <begin position="204"/>
        <end position="230"/>
    </location>
</feature>